<protein>
    <submittedName>
        <fullName evidence="2">Glycine zipper family protein</fullName>
    </submittedName>
</protein>
<keyword evidence="1" id="KW-0732">Signal</keyword>
<dbReference type="RefSeq" id="WP_214296432.1">
    <property type="nucleotide sequence ID" value="NZ_JAHDYS010000002.1"/>
</dbReference>
<keyword evidence="3" id="KW-1185">Reference proteome</keyword>
<accession>A0ABS5U4Z9</accession>
<dbReference type="Proteomes" id="UP000784128">
    <property type="component" value="Unassembled WGS sequence"/>
</dbReference>
<comment type="caution">
    <text evidence="2">The sequence shown here is derived from an EMBL/GenBank/DDBJ whole genome shotgun (WGS) entry which is preliminary data.</text>
</comment>
<organism evidence="2 3">
    <name type="scientific">Pelotalea chapellei</name>
    <dbReference type="NCBI Taxonomy" id="44671"/>
    <lineage>
        <taxon>Bacteria</taxon>
        <taxon>Pseudomonadati</taxon>
        <taxon>Thermodesulfobacteriota</taxon>
        <taxon>Desulfuromonadia</taxon>
        <taxon>Geobacterales</taxon>
        <taxon>Geobacteraceae</taxon>
        <taxon>Pelotalea</taxon>
    </lineage>
</organism>
<gene>
    <name evidence="2" type="ORF">KJB30_02880</name>
</gene>
<feature type="chain" id="PRO_5046898173" evidence="1">
    <location>
        <begin position="19"/>
        <end position="241"/>
    </location>
</feature>
<evidence type="ECO:0000313" key="2">
    <source>
        <dbReference type="EMBL" id="MBT1070719.1"/>
    </source>
</evidence>
<sequence length="241" mass="24718">MKRTICLLIIAAHLSACATYETRSVSFKPPQAYSNYQDVTGLKVGAEAFADKKRSEAAFGFDIQGAGVLPVQIVLDNKSGQGVEVVSGQTFLVDKSGGYWKILTNHQAVTRVQKATEGGAVASGAGKGAAFGALAGAVLGLAVGIVSGHNAGEAVVKGGVLGGAGGAVIGGAGRAGDNREQERDIAESMREKGVEGKIIPSESLASGFIFFPAEAATASELRLQVVFRESGAIQTLHLKFP</sequence>
<evidence type="ECO:0000256" key="1">
    <source>
        <dbReference type="SAM" id="SignalP"/>
    </source>
</evidence>
<name>A0ABS5U4Z9_9BACT</name>
<proteinExistence type="predicted"/>
<feature type="signal peptide" evidence="1">
    <location>
        <begin position="1"/>
        <end position="18"/>
    </location>
</feature>
<dbReference type="EMBL" id="JAHDYS010000002">
    <property type="protein sequence ID" value="MBT1070719.1"/>
    <property type="molecule type" value="Genomic_DNA"/>
</dbReference>
<reference evidence="2 3" key="1">
    <citation type="submission" date="2021-05" db="EMBL/GenBank/DDBJ databases">
        <title>The draft genome of Geobacter chapellei DSM 13688.</title>
        <authorList>
            <person name="Xu Z."/>
            <person name="Masuda Y."/>
            <person name="Itoh H."/>
            <person name="Senoo K."/>
        </authorList>
    </citation>
    <scope>NUCLEOTIDE SEQUENCE [LARGE SCALE GENOMIC DNA]</scope>
    <source>
        <strain evidence="2 3">DSM 13688</strain>
    </source>
</reference>
<evidence type="ECO:0000313" key="3">
    <source>
        <dbReference type="Proteomes" id="UP000784128"/>
    </source>
</evidence>